<evidence type="ECO:0000256" key="5">
    <source>
        <dbReference type="ARBA" id="ARBA00023136"/>
    </source>
</evidence>
<evidence type="ECO:0000256" key="6">
    <source>
        <dbReference type="ARBA" id="ARBA00023170"/>
    </source>
</evidence>
<evidence type="ECO:0000256" key="9">
    <source>
        <dbReference type="SAM" id="Phobius"/>
    </source>
</evidence>
<dbReference type="GO" id="GO:0038023">
    <property type="term" value="F:signaling receptor activity"/>
    <property type="evidence" value="ECO:0007669"/>
    <property type="project" value="InterPro"/>
</dbReference>
<dbReference type="GO" id="GO:0007169">
    <property type="term" value="P:cell surface receptor protein tyrosine kinase signaling pathway"/>
    <property type="evidence" value="ECO:0007669"/>
    <property type="project" value="UniProtKB-ARBA"/>
</dbReference>
<evidence type="ECO:0000256" key="8">
    <source>
        <dbReference type="SAM" id="MobiDB-lite"/>
    </source>
</evidence>
<sequence>MNLPWYEEIMCSMLNSYLCFISLINLPYCLAQTDWDIRANIIIPSQPSEGQEVVSKHHSSENELKAWRKDKIEIKDSRSSRETTEKQDASTDCLEAINNCESLSGICKVDVEIFKTFCGDWTDERNLLGCQRKYLRECQSALKTMNLGRPGLKQCTCDSRPSRSIDDLTRCNLLRRNLNKHPCLAEPPIFLREPQPSVNFRYDRKNEVRTEHTVNTSKTMLNSNKVWINLTSLSNKTEGLFKEEMTTPFPDTLINLSSTGFTETNLNKNYIDENPENPSCLYLLERCTKQPACTRALNKFRALCTMRTCDKLRLQCLEASKKFFQFKTHADCSCQSEINEDRYRRCLDYKQTVIDNECVEISSGENLNPTNFNDLEYLSTGQNQERIPTNPPVLPVPQFTNPIKSDINSTYVANEKLKAVTPSTELTNINFHKKVQSLIISPSTIVNEMWNNSRNCYSVLDECLHNPICVQHFINLRYACIEMNKEFNACRNPTQCINAIKSFYSESDNFVNTAISCTCEKTDSDCQKIREIFVPSCIRQSSEFRIDCYQAWIQCQNNAVCRTSYDFLVSECQNHHGHCSLNPMTCINSYRRLWTGSWAGGCKCELGEKKGRFSDNILSGCSEFSQILTRPPCTDRNVGLVQELKNLLTEEEPLSCIVMDRLKTNAGDLLKLPVLNAHPEDKHLNRDCSLLCSCRFGCRYEMCYAKETNKWHAYYLSNHTGNNVTLPTRIETINIYRPNLSLACIYLPKLNHHCQCHLNNQVVCNVFNQPNQYAVTGHKLQIDFDVEMYSTIIDLMADEKSLSEFEFYGSIVQLELLLTNFITYFTGQTTCRLILSAYQTVNGRNFLLKYRSGDERSSEFINRLEYSLVIHSDHYNDKRNYTSFCINILEIVNIMINDEYPHMKYNPKFSTFLKSVLKAPIFHEYNNLNANDVSLNKSQKSQQQQQQQQHHHQQTQGWRHTRTSIQLQRDNNKSVKNNCHSKSYLNTLHYLISFLFSYFYFFYFQYNCINLFSCRLFPLPIICAFV</sequence>
<dbReference type="WBParaSite" id="TREG1_100860.3">
    <property type="protein sequence ID" value="TREG1_100860.3"/>
    <property type="gene ID" value="TREG1_100860"/>
</dbReference>
<keyword evidence="5 9" id="KW-0472">Membrane</keyword>
<keyword evidence="11" id="KW-1185">Reference proteome</keyword>
<keyword evidence="7" id="KW-0325">Glycoprotein</keyword>
<dbReference type="InterPro" id="IPR003438">
    <property type="entry name" value="GDNF_rcpt"/>
</dbReference>
<evidence type="ECO:0000313" key="11">
    <source>
        <dbReference type="Proteomes" id="UP000050795"/>
    </source>
</evidence>
<protein>
    <recommendedName>
        <fullName evidence="10">GDNF/GAS1 domain-containing protein</fullName>
    </recommendedName>
</protein>
<evidence type="ECO:0000256" key="2">
    <source>
        <dbReference type="ARBA" id="ARBA00005961"/>
    </source>
</evidence>
<dbReference type="GO" id="GO:0043235">
    <property type="term" value="C:receptor complex"/>
    <property type="evidence" value="ECO:0007669"/>
    <property type="project" value="TreeGrafter"/>
</dbReference>
<dbReference type="GO" id="GO:0007399">
    <property type="term" value="P:nervous system development"/>
    <property type="evidence" value="ECO:0007669"/>
    <property type="project" value="TreeGrafter"/>
</dbReference>
<dbReference type="InterPro" id="IPR037193">
    <property type="entry name" value="GDNF_alpha"/>
</dbReference>
<comment type="similarity">
    <text evidence="2">Belongs to the GDNFR family.</text>
</comment>
<reference evidence="12" key="2">
    <citation type="submission" date="2023-11" db="UniProtKB">
        <authorList>
            <consortium name="WormBaseParasite"/>
        </authorList>
    </citation>
    <scope>IDENTIFICATION</scope>
</reference>
<dbReference type="SMART" id="SM00907">
    <property type="entry name" value="GDNF"/>
    <property type="match status" value="3"/>
</dbReference>
<feature type="domain" description="GDNF/GAS1" evidence="10">
    <location>
        <begin position="548"/>
        <end position="633"/>
    </location>
</feature>
<feature type="domain" description="GDNF/GAS1" evidence="10">
    <location>
        <begin position="456"/>
        <end position="537"/>
    </location>
</feature>
<evidence type="ECO:0000256" key="4">
    <source>
        <dbReference type="ARBA" id="ARBA00022729"/>
    </source>
</evidence>
<dbReference type="InterPro" id="IPR016017">
    <property type="entry name" value="GDNF/GAS1"/>
</dbReference>
<feature type="region of interest" description="Disordered" evidence="8">
    <location>
        <begin position="936"/>
        <end position="962"/>
    </location>
</feature>
<keyword evidence="9" id="KW-0812">Transmembrane</keyword>
<feature type="transmembrane region" description="Helical" evidence="9">
    <location>
        <begin position="988"/>
        <end position="1006"/>
    </location>
</feature>
<keyword evidence="6" id="KW-0675">Receptor</keyword>
<keyword evidence="9" id="KW-1133">Transmembrane helix</keyword>
<organism evidence="11 12">
    <name type="scientific">Trichobilharzia regenti</name>
    <name type="common">Nasal bird schistosome</name>
    <dbReference type="NCBI Taxonomy" id="157069"/>
    <lineage>
        <taxon>Eukaryota</taxon>
        <taxon>Metazoa</taxon>
        <taxon>Spiralia</taxon>
        <taxon>Lophotrochozoa</taxon>
        <taxon>Platyhelminthes</taxon>
        <taxon>Trematoda</taxon>
        <taxon>Digenea</taxon>
        <taxon>Strigeidida</taxon>
        <taxon>Schistosomatoidea</taxon>
        <taxon>Schistosomatidae</taxon>
        <taxon>Trichobilharzia</taxon>
    </lineage>
</organism>
<evidence type="ECO:0000256" key="3">
    <source>
        <dbReference type="ARBA" id="ARBA00022475"/>
    </source>
</evidence>
<comment type="subcellular location">
    <subcellularLocation>
        <location evidence="1">Cell membrane</location>
    </subcellularLocation>
</comment>
<name>A0AA85INJ4_TRIRE</name>
<proteinExistence type="inferred from homology"/>
<dbReference type="Proteomes" id="UP000050795">
    <property type="component" value="Unassembled WGS sequence"/>
</dbReference>
<accession>A0AA85INJ4</accession>
<evidence type="ECO:0000256" key="7">
    <source>
        <dbReference type="ARBA" id="ARBA00023180"/>
    </source>
</evidence>
<dbReference type="PANTHER" id="PTHR10269">
    <property type="entry name" value="GDNF RECEPTOR ALPHA"/>
    <property type="match status" value="1"/>
</dbReference>
<keyword evidence="4" id="KW-0732">Signal</keyword>
<reference evidence="11" key="1">
    <citation type="submission" date="2022-06" db="EMBL/GenBank/DDBJ databases">
        <authorList>
            <person name="Berger JAMES D."/>
            <person name="Berger JAMES D."/>
        </authorList>
    </citation>
    <scope>NUCLEOTIDE SEQUENCE [LARGE SCALE GENOMIC DNA]</scope>
</reference>
<dbReference type="GO" id="GO:0009897">
    <property type="term" value="C:external side of plasma membrane"/>
    <property type="evidence" value="ECO:0007669"/>
    <property type="project" value="TreeGrafter"/>
</dbReference>
<dbReference type="SUPFAM" id="SSF110035">
    <property type="entry name" value="GDNF receptor-like"/>
    <property type="match status" value="3"/>
</dbReference>
<dbReference type="AlphaFoldDB" id="A0AA85INJ4"/>
<keyword evidence="3" id="KW-1003">Cell membrane</keyword>
<evidence type="ECO:0000259" key="10">
    <source>
        <dbReference type="SMART" id="SM00907"/>
    </source>
</evidence>
<dbReference type="PANTHER" id="PTHR10269:SF12">
    <property type="entry name" value="GLIAL CELL LINE-DERIVED NEUROTROPHIC FAMILY RECEPTOR-LIKE, ISOFORM E"/>
    <property type="match status" value="1"/>
</dbReference>
<dbReference type="Pfam" id="PF02351">
    <property type="entry name" value="GDNF"/>
    <property type="match status" value="1"/>
</dbReference>
<evidence type="ECO:0000313" key="12">
    <source>
        <dbReference type="WBParaSite" id="TREG1_100860.3"/>
    </source>
</evidence>
<evidence type="ECO:0000256" key="1">
    <source>
        <dbReference type="ARBA" id="ARBA00004236"/>
    </source>
</evidence>
<feature type="domain" description="GDNF/GAS1" evidence="10">
    <location>
        <begin position="280"/>
        <end position="358"/>
    </location>
</feature>